<dbReference type="Proteomes" id="UP000050795">
    <property type="component" value="Unassembled WGS sequence"/>
</dbReference>
<evidence type="ECO:0000313" key="1">
    <source>
        <dbReference type="Proteomes" id="UP000050795"/>
    </source>
</evidence>
<name>A0AA85KJM4_TRIRE</name>
<accession>A0AA85KJM4</accession>
<reference evidence="2" key="2">
    <citation type="submission" date="2023-11" db="UniProtKB">
        <authorList>
            <consortium name="WormBaseParasite"/>
        </authorList>
    </citation>
    <scope>IDENTIFICATION</scope>
</reference>
<protein>
    <submittedName>
        <fullName evidence="2">Uncharacterized protein</fullName>
    </submittedName>
</protein>
<sequence>MCTKCTLECRVQLTFKFKSGSAGLELIELLGTATNERMNVNIRCLSLDLMDKKFHIGWLHNNLEDVTGDRWECSFGVCSANCLVNQTSDLLKRPHTSVWGFSDPAQTCYI</sequence>
<dbReference type="AlphaFoldDB" id="A0AA85KJM4"/>
<keyword evidence="1" id="KW-1185">Reference proteome</keyword>
<evidence type="ECO:0000313" key="2">
    <source>
        <dbReference type="WBParaSite" id="TREG1_90730.1"/>
    </source>
</evidence>
<proteinExistence type="predicted"/>
<reference evidence="1" key="1">
    <citation type="submission" date="2022-06" db="EMBL/GenBank/DDBJ databases">
        <authorList>
            <person name="Berger JAMES D."/>
            <person name="Berger JAMES D."/>
        </authorList>
    </citation>
    <scope>NUCLEOTIDE SEQUENCE [LARGE SCALE GENOMIC DNA]</scope>
</reference>
<organism evidence="1 2">
    <name type="scientific">Trichobilharzia regenti</name>
    <name type="common">Nasal bird schistosome</name>
    <dbReference type="NCBI Taxonomy" id="157069"/>
    <lineage>
        <taxon>Eukaryota</taxon>
        <taxon>Metazoa</taxon>
        <taxon>Spiralia</taxon>
        <taxon>Lophotrochozoa</taxon>
        <taxon>Platyhelminthes</taxon>
        <taxon>Trematoda</taxon>
        <taxon>Digenea</taxon>
        <taxon>Strigeidida</taxon>
        <taxon>Schistosomatoidea</taxon>
        <taxon>Schistosomatidae</taxon>
        <taxon>Trichobilharzia</taxon>
    </lineage>
</organism>
<dbReference type="WBParaSite" id="TREG1_90730.1">
    <property type="protein sequence ID" value="TREG1_90730.1"/>
    <property type="gene ID" value="TREG1_90730"/>
</dbReference>